<proteinExistence type="inferred from homology"/>
<keyword evidence="29" id="KW-0805">Transcription regulation</keyword>
<dbReference type="CDD" id="cd16798">
    <property type="entry name" value="RING-H2_RNF43"/>
    <property type="match status" value="1"/>
</dbReference>
<evidence type="ECO:0000256" key="30">
    <source>
        <dbReference type="ARBA" id="ARBA00023125"/>
    </source>
</evidence>
<evidence type="ECO:0000256" key="1">
    <source>
        <dbReference type="ARBA" id="ARBA00000900"/>
    </source>
</evidence>
<dbReference type="GO" id="GO:0030178">
    <property type="term" value="P:negative regulation of Wnt signaling pathway"/>
    <property type="evidence" value="ECO:0007669"/>
    <property type="project" value="UniProtKB-ARBA"/>
</dbReference>
<evidence type="ECO:0000256" key="35">
    <source>
        <dbReference type="ARBA" id="ARBA00023180"/>
    </source>
</evidence>
<accession>A0A836A9X9</accession>
<evidence type="ECO:0000256" key="39">
    <source>
        <dbReference type="ARBA" id="ARBA00054015"/>
    </source>
</evidence>
<evidence type="ECO:0000256" key="42">
    <source>
        <dbReference type="ARBA" id="ARBA00070265"/>
    </source>
</evidence>
<comment type="subunit">
    <text evidence="40">Interacts with AKAP8L, NONO and SFPQ. Interacts with FZD5. Identified in a complex composed of RNF43, LGR5 and RSPO1. Interacts with RSPO2. Interacts with LMBR1L.</text>
</comment>
<evidence type="ECO:0000256" key="27">
    <source>
        <dbReference type="ARBA" id="ARBA00022871"/>
    </source>
</evidence>
<dbReference type="SUPFAM" id="SSF46785">
    <property type="entry name" value="Winged helix' DNA-binding domain"/>
    <property type="match status" value="1"/>
</dbReference>
<evidence type="ECO:0000256" key="11">
    <source>
        <dbReference type="ARBA" id="ARBA00022454"/>
    </source>
</evidence>
<reference evidence="51 52" key="1">
    <citation type="submission" date="2020-12" db="EMBL/GenBank/DDBJ databases">
        <title>De novo assembly of Tibetan sheep genome.</title>
        <authorList>
            <person name="Li X."/>
        </authorList>
    </citation>
    <scope>NUCLEOTIDE SEQUENCE [LARGE SCALE GENOMIC DNA]</scope>
    <source>
        <tissue evidence="51">Heart</tissue>
    </source>
</reference>
<keyword evidence="19" id="KW-0479">Metal-binding</keyword>
<comment type="function">
    <text evidence="38">E3 ubiquitin-protein ligase that acts as a negative regulator of the Wnt signaling pathway by mediating the ubiquitination, endocytosis and subsequent degradation of Wnt receptor complex components Frizzled. Acts on both canonical and non-canonical Wnt signaling pathway. Along with RSPO2 and ZNRF3, constitutes a master switch that governs limb specification.</text>
</comment>
<keyword evidence="18 49" id="KW-0812">Transmembrane</keyword>
<dbReference type="InterPro" id="IPR045907">
    <property type="entry name" value="RNF43_Znf_RING"/>
</dbReference>
<evidence type="ECO:0000256" key="44">
    <source>
        <dbReference type="ARBA" id="ARBA00079386"/>
    </source>
</evidence>
<dbReference type="GO" id="GO:0005789">
    <property type="term" value="C:endoplasmic reticulum membrane"/>
    <property type="evidence" value="ECO:0007669"/>
    <property type="project" value="UniProtKB-SubCell"/>
</dbReference>
<dbReference type="InterPro" id="IPR036388">
    <property type="entry name" value="WH-like_DNA-bd_sf"/>
</dbReference>
<dbReference type="InterPro" id="IPR000232">
    <property type="entry name" value="HSF_DNA-bd"/>
</dbReference>
<evidence type="ECO:0000256" key="8">
    <source>
        <dbReference type="ARBA" id="ARBA00008759"/>
    </source>
</evidence>
<dbReference type="FunFam" id="1.10.10.10:FF:000531">
    <property type="entry name" value="Heat shock transcription factor 5"/>
    <property type="match status" value="1"/>
</dbReference>
<evidence type="ECO:0000256" key="45">
    <source>
        <dbReference type="ARBA" id="ARBA00081886"/>
    </source>
</evidence>
<evidence type="ECO:0000256" key="49">
    <source>
        <dbReference type="SAM" id="Phobius"/>
    </source>
</evidence>
<dbReference type="GO" id="GO:0043565">
    <property type="term" value="F:sequence-specific DNA binding"/>
    <property type="evidence" value="ECO:0007669"/>
    <property type="project" value="InterPro"/>
</dbReference>
<feature type="region of interest" description="Disordered" evidence="48">
    <location>
        <begin position="183"/>
        <end position="212"/>
    </location>
</feature>
<evidence type="ECO:0000256" key="25">
    <source>
        <dbReference type="ARBA" id="ARBA00022833"/>
    </source>
</evidence>
<dbReference type="GO" id="GO:0016567">
    <property type="term" value="P:protein ubiquitination"/>
    <property type="evidence" value="ECO:0007669"/>
    <property type="project" value="UniProtKB-UniPathway"/>
</dbReference>
<feature type="region of interest" description="Disordered" evidence="48">
    <location>
        <begin position="1156"/>
        <end position="1316"/>
    </location>
</feature>
<feature type="region of interest" description="Disordered" evidence="48">
    <location>
        <begin position="1032"/>
        <end position="1055"/>
    </location>
</feature>
<dbReference type="EMBL" id="JAEMGP010000011">
    <property type="protein sequence ID" value="KAG5203814.1"/>
    <property type="molecule type" value="Genomic_DNA"/>
</dbReference>
<dbReference type="Gene3D" id="3.50.30.30">
    <property type="match status" value="1"/>
</dbReference>
<keyword evidence="13" id="KW-1003">Cell membrane</keyword>
<dbReference type="InterPro" id="IPR036390">
    <property type="entry name" value="WH_DNA-bd_sf"/>
</dbReference>
<keyword evidence="33" id="KW-0010">Activator</keyword>
<dbReference type="SUPFAM" id="SSF57850">
    <property type="entry name" value="RING/U-box"/>
    <property type="match status" value="1"/>
</dbReference>
<keyword evidence="35" id="KW-0325">Glycoprotein</keyword>
<feature type="compositionally biased region" description="Basic residues" evidence="48">
    <location>
        <begin position="1192"/>
        <end position="1210"/>
    </location>
</feature>
<evidence type="ECO:0000256" key="17">
    <source>
        <dbReference type="ARBA" id="ARBA00022687"/>
    </source>
</evidence>
<keyword evidence="37" id="KW-0469">Meiosis</keyword>
<evidence type="ECO:0000313" key="52">
    <source>
        <dbReference type="Proteomes" id="UP000664991"/>
    </source>
</evidence>
<dbReference type="GO" id="GO:0061630">
    <property type="term" value="F:ubiquitin protein ligase activity"/>
    <property type="evidence" value="ECO:0007669"/>
    <property type="project" value="UniProtKB-EC"/>
</dbReference>
<evidence type="ECO:0000256" key="38">
    <source>
        <dbReference type="ARBA" id="ARBA00053232"/>
    </source>
</evidence>
<comment type="pathway">
    <text evidence="6">Protein modification; protein ubiquitination.</text>
</comment>
<keyword evidence="24" id="KW-0256">Endoplasmic reticulum</keyword>
<keyword evidence="36" id="KW-0539">Nucleus</keyword>
<evidence type="ECO:0000256" key="7">
    <source>
        <dbReference type="ARBA" id="ARBA00006403"/>
    </source>
</evidence>
<evidence type="ECO:0000256" key="4">
    <source>
        <dbReference type="ARBA" id="ARBA00004259"/>
    </source>
</evidence>
<keyword evidence="23" id="KW-0833">Ubl conjugation pathway</keyword>
<comment type="function">
    <text evidence="39">DNA-binding transcription factor that is essential for male fertility, spermatogenesis and meiotic prophase progression in spermatocytes under non-stress conditions. Positvely and negatively regulates gene expression to ensure progression of meiotic prophase beyond pachytene stage in spermatocytes. Plays a role in male germline meiotic sex chromosome remodeling and silencing through regulation of SMARCA4.</text>
</comment>
<keyword evidence="16" id="KW-0808">Transferase</keyword>
<dbReference type="GO" id="GO:0051321">
    <property type="term" value="P:meiotic cell cycle"/>
    <property type="evidence" value="ECO:0007669"/>
    <property type="project" value="UniProtKB-KW"/>
</dbReference>
<evidence type="ECO:0000256" key="33">
    <source>
        <dbReference type="ARBA" id="ARBA00023159"/>
    </source>
</evidence>
<feature type="compositionally biased region" description="Polar residues" evidence="48">
    <location>
        <begin position="424"/>
        <end position="434"/>
    </location>
</feature>
<dbReference type="GO" id="GO:0005886">
    <property type="term" value="C:plasma membrane"/>
    <property type="evidence" value="ECO:0007669"/>
    <property type="project" value="UniProtKB-SubCell"/>
</dbReference>
<protein>
    <recommendedName>
        <fullName evidence="41">E3 ubiquitin-protein ligase RNF43</fullName>
        <ecNumber evidence="10">2.3.2.27</ecNumber>
    </recommendedName>
    <alternativeName>
        <fullName evidence="42">Heat shock factor protein 5</fullName>
    </alternativeName>
    <alternativeName>
        <fullName evidence="44">Heat shock transcription factor 5</fullName>
    </alternativeName>
    <alternativeName>
        <fullName evidence="43">RING finger protein 43</fullName>
    </alternativeName>
    <alternativeName>
        <fullName evidence="45">RING-type E3 ubiquitin transferase RNF43</fullName>
    </alternativeName>
</protein>
<evidence type="ECO:0000256" key="37">
    <source>
        <dbReference type="ARBA" id="ARBA00023254"/>
    </source>
</evidence>
<evidence type="ECO:0000256" key="36">
    <source>
        <dbReference type="ARBA" id="ARBA00023242"/>
    </source>
</evidence>
<dbReference type="EC" id="2.3.2.27" evidence="10"/>
<comment type="similarity">
    <text evidence="7 47">Belongs to the HSF family.</text>
</comment>
<keyword evidence="27" id="KW-0744">Spermatogenesis</keyword>
<evidence type="ECO:0000256" key="10">
    <source>
        <dbReference type="ARBA" id="ARBA00012483"/>
    </source>
</evidence>
<keyword evidence="32" id="KW-1015">Disulfide bond</keyword>
<keyword evidence="11" id="KW-0158">Chromosome</keyword>
<evidence type="ECO:0000256" key="9">
    <source>
        <dbReference type="ARBA" id="ARBA00011182"/>
    </source>
</evidence>
<evidence type="ECO:0000256" key="40">
    <source>
        <dbReference type="ARBA" id="ARBA00063487"/>
    </source>
</evidence>
<comment type="similarity">
    <text evidence="8">Belongs to the ZNRF3 family.</text>
</comment>
<dbReference type="SMART" id="SM00415">
    <property type="entry name" value="HSF"/>
    <property type="match status" value="1"/>
</dbReference>
<evidence type="ECO:0000256" key="29">
    <source>
        <dbReference type="ARBA" id="ARBA00023015"/>
    </source>
</evidence>
<feature type="compositionally biased region" description="Low complexity" evidence="48">
    <location>
        <begin position="183"/>
        <end position="194"/>
    </location>
</feature>
<evidence type="ECO:0000256" key="46">
    <source>
        <dbReference type="PROSITE-ProRule" id="PRU00175"/>
    </source>
</evidence>
<evidence type="ECO:0000256" key="48">
    <source>
        <dbReference type="SAM" id="MobiDB-lite"/>
    </source>
</evidence>
<dbReference type="Pfam" id="PF18212">
    <property type="entry name" value="ZNRF_3_ecto"/>
    <property type="match status" value="1"/>
</dbReference>
<dbReference type="UniPathway" id="UPA00143"/>
<organism evidence="51 52">
    <name type="scientific">Ovis aries</name>
    <name type="common">Sheep</name>
    <dbReference type="NCBI Taxonomy" id="9940"/>
    <lineage>
        <taxon>Eukaryota</taxon>
        <taxon>Metazoa</taxon>
        <taxon>Chordata</taxon>
        <taxon>Craniata</taxon>
        <taxon>Vertebrata</taxon>
        <taxon>Euteleostomi</taxon>
        <taxon>Mammalia</taxon>
        <taxon>Eutheria</taxon>
        <taxon>Laurasiatheria</taxon>
        <taxon>Artiodactyla</taxon>
        <taxon>Ruminantia</taxon>
        <taxon>Pecora</taxon>
        <taxon>Bovidae</taxon>
        <taxon>Caprinae</taxon>
        <taxon>Ovis</taxon>
    </lineage>
</organism>
<evidence type="ECO:0000259" key="50">
    <source>
        <dbReference type="PROSITE" id="PS50089"/>
    </source>
</evidence>
<keyword evidence="20" id="KW-0732">Signal</keyword>
<evidence type="ECO:0000256" key="34">
    <source>
        <dbReference type="ARBA" id="ARBA00023163"/>
    </source>
</evidence>
<dbReference type="InterPro" id="IPR051073">
    <property type="entry name" value="ZNRF3_Arkadia_E3_ligases"/>
</dbReference>
<keyword evidence="17" id="KW-0879">Wnt signaling pathway</keyword>
<comment type="subcellular location">
    <subcellularLocation>
        <location evidence="3">Cell membrane</location>
        <topology evidence="3">Single-pass type I membrane protein</topology>
    </subcellularLocation>
    <subcellularLocation>
        <location evidence="5">Chromosome</location>
    </subcellularLocation>
    <subcellularLocation>
        <location evidence="2">Endoplasmic reticulum membrane</location>
        <topology evidence="2">Single-pass type I membrane protein</topology>
    </subcellularLocation>
    <subcellularLocation>
        <location evidence="4">Nucleus envelope</location>
    </subcellularLocation>
</comment>
<name>A0A836A9X9_SHEEP</name>
<evidence type="ECO:0000256" key="31">
    <source>
        <dbReference type="ARBA" id="ARBA00023136"/>
    </source>
</evidence>
<evidence type="ECO:0000256" key="28">
    <source>
        <dbReference type="ARBA" id="ARBA00022989"/>
    </source>
</evidence>
<comment type="subunit">
    <text evidence="9">Homooligomer.</text>
</comment>
<dbReference type="FunFam" id="3.30.40.10:FF:000075">
    <property type="entry name" value="Putative e3 ubiquitin-protein ligase rnf43"/>
    <property type="match status" value="1"/>
</dbReference>
<evidence type="ECO:0000256" key="26">
    <source>
        <dbReference type="ARBA" id="ARBA00022843"/>
    </source>
</evidence>
<dbReference type="Gene3D" id="1.10.10.10">
    <property type="entry name" value="Winged helix-like DNA-binding domain superfamily/Winged helix DNA-binding domain"/>
    <property type="match status" value="1"/>
</dbReference>
<keyword evidence="31 49" id="KW-0472">Membrane</keyword>
<evidence type="ECO:0000256" key="41">
    <source>
        <dbReference type="ARBA" id="ARBA00067329"/>
    </source>
</evidence>
<evidence type="ECO:0000256" key="12">
    <source>
        <dbReference type="ARBA" id="ARBA00022473"/>
    </source>
</evidence>
<comment type="catalytic activity">
    <reaction evidence="1">
        <text>S-ubiquitinyl-[E2 ubiquitin-conjugating enzyme]-L-cysteine + [acceptor protein]-L-lysine = [E2 ubiquitin-conjugating enzyme]-L-cysteine + N(6)-ubiquitinyl-[acceptor protein]-L-lysine.</text>
        <dbReference type="EC" id="2.3.2.27"/>
    </reaction>
</comment>
<feature type="compositionally biased region" description="Low complexity" evidence="48">
    <location>
        <begin position="1108"/>
        <end position="1122"/>
    </location>
</feature>
<feature type="compositionally biased region" description="Pro residues" evidence="48">
    <location>
        <begin position="195"/>
        <end position="208"/>
    </location>
</feature>
<keyword evidence="25" id="KW-0862">Zinc</keyword>
<dbReference type="FunFam" id="3.50.30.30:FF:000015">
    <property type="entry name" value="Putative e3 ubiquitin-protein ligase rnf43"/>
    <property type="match status" value="1"/>
</dbReference>
<dbReference type="GO" id="GO:0005694">
    <property type="term" value="C:chromosome"/>
    <property type="evidence" value="ECO:0007669"/>
    <property type="project" value="UniProtKB-SubCell"/>
</dbReference>
<feature type="domain" description="RING-type" evidence="50">
    <location>
        <begin position="916"/>
        <end position="956"/>
    </location>
</feature>
<keyword evidence="26" id="KW-0832">Ubl conjugation</keyword>
<dbReference type="Proteomes" id="UP000664991">
    <property type="component" value="Unassembled WGS sequence"/>
</dbReference>
<feature type="region of interest" description="Disordered" evidence="48">
    <location>
        <begin position="1070"/>
        <end position="1122"/>
    </location>
</feature>
<keyword evidence="14" id="KW-0678">Repressor</keyword>
<dbReference type="GO" id="GO:0007283">
    <property type="term" value="P:spermatogenesis"/>
    <property type="evidence" value="ECO:0007669"/>
    <property type="project" value="UniProtKB-KW"/>
</dbReference>
<evidence type="ECO:0000256" key="19">
    <source>
        <dbReference type="ARBA" id="ARBA00022723"/>
    </source>
</evidence>
<keyword evidence="22" id="KW-0221">Differentiation</keyword>
<keyword evidence="12" id="KW-0217">Developmental protein</keyword>
<keyword evidence="34" id="KW-0804">Transcription</keyword>
<evidence type="ECO:0000256" key="43">
    <source>
        <dbReference type="ARBA" id="ARBA00075572"/>
    </source>
</evidence>
<dbReference type="GO" id="GO:0003700">
    <property type="term" value="F:DNA-binding transcription factor activity"/>
    <property type="evidence" value="ECO:0007669"/>
    <property type="project" value="InterPro"/>
</dbReference>
<evidence type="ECO:0000256" key="14">
    <source>
        <dbReference type="ARBA" id="ARBA00022491"/>
    </source>
</evidence>
<evidence type="ECO:0000256" key="6">
    <source>
        <dbReference type="ARBA" id="ARBA00004906"/>
    </source>
</evidence>
<evidence type="ECO:0000256" key="5">
    <source>
        <dbReference type="ARBA" id="ARBA00004286"/>
    </source>
</evidence>
<keyword evidence="28 49" id="KW-1133">Transmembrane helix</keyword>
<dbReference type="Pfam" id="PF00447">
    <property type="entry name" value="HSF_DNA-bind"/>
    <property type="match status" value="1"/>
</dbReference>
<dbReference type="InterPro" id="IPR040700">
    <property type="entry name" value="ZNRF-3_ecto"/>
</dbReference>
<dbReference type="PROSITE" id="PS50089">
    <property type="entry name" value="ZF_RING_2"/>
    <property type="match status" value="1"/>
</dbReference>
<feature type="region of interest" description="Disordered" evidence="48">
    <location>
        <begin position="1377"/>
        <end position="1396"/>
    </location>
</feature>
<evidence type="ECO:0000256" key="23">
    <source>
        <dbReference type="ARBA" id="ARBA00022786"/>
    </source>
</evidence>
<evidence type="ECO:0000256" key="15">
    <source>
        <dbReference type="ARBA" id="ARBA00022553"/>
    </source>
</evidence>
<dbReference type="PANTHER" id="PTHR16200">
    <property type="entry name" value="RING ZINC FINGER"/>
    <property type="match status" value="1"/>
</dbReference>
<evidence type="ECO:0000256" key="22">
    <source>
        <dbReference type="ARBA" id="ARBA00022782"/>
    </source>
</evidence>
<dbReference type="Pfam" id="PF13639">
    <property type="entry name" value="zf-RING_2"/>
    <property type="match status" value="1"/>
</dbReference>
<dbReference type="GO" id="GO:0005635">
    <property type="term" value="C:nuclear envelope"/>
    <property type="evidence" value="ECO:0007669"/>
    <property type="project" value="UniProtKB-SubCell"/>
</dbReference>
<keyword evidence="21 46" id="KW-0863">Zinc-finger</keyword>
<sequence length="1427" mass="154680">MEEALLSTPINPNNFPAKLWRLVNSPRYRSIRWDGRGEGLLIDQPLFEAELLSPPGAGAGGGGAGGAGGGGGGGVGGAGAEPELFKTTNFTSFIRQLNLYGFRKVVLGGPGAAGPGPAPGGGGPAGDGPLHHFHSPHFRRDQPQLLVHLKRLTSANKAKLAAGLEVPCRPPNRFQRLLITSASASASTSPLQHQEPPPPPSGPRPEPQGPVAVGQFHRSFRRDSLSPYSYVSTSSHNHSTFPLKGLDRTPIPPRTWQNSLGMHPGQVETSPTFSDKGVPFPVLQRFPTEVTYTLQPSATSVHVQQGPQTMVSSSQKYSNYTPSAQYSQAYYPTAVLQCCSPPTRVDALSSCVAPPAASYAHCSYFQNPPMQSSYPVEFLPSNWPCSATDENKKTEVNLEAVFQIVDELHSSPKLEMVKVEPVENQCSTSQSNRGQHILANSNNSNPSSISQASQLEPLTPVGSDITSFVVGTEQAITSSLPQSPEYIYTIHPAQPVENATMQESAINQQAHIKLKEQLSHNPSPSSVVFVQEGLPFSTHQVDASIKCQTSPPENILPSEQMGFLISEMGPASKPSKDMSLSTPARYRERRSNSQQGKSPESAYLSVHVALIYVRELAYSEEEPAFGLSYWKRYVWPKCIAAAGSMSGGHQLQLAALWPWLLMATLQAGFGRTGLVLAAAVESERSAEQKAIIRVIPLKMDPTGKLNLTLEGVFAGVAEITPAEGKLMQSHPLYLCNASDDDNLEPGFISIVKLESPQRAPRPCLSLASKARMAGERGASAVLFDITEDRAAAEQLQQPLGLTWPVVLIWGHDAEKLMEFVYKNRKAHVRIELKEPPTWPDYDVWILLTVVGIIFVVILALVLRIRCRPRHSRPDPLQQRTAWAISQLATRSYRAGCRGARNEWPDSGSSCSSAPVCAICLEEFSEGQELRVISCLHEFHRTCVDPWLHQHRTCPLCMFNIVEGDSLSQSLGPSRAYQEPGRRLHLIRQHPGHAHYHLPAAYLLGPSRSAVARPSRPGPFLPSQEPVVGARYHRQPRTAHPRAPGEPQRLAAAPRPYAPGWGLSHLRCTSQHPATCPAPPRRARPHDSSGSGESYRTERSGYLADGPASDSSSGPCHGSSSDSVVNCTDVSLQGVHGSSSTFRSSLSSDFDPLVYCSPEGEPAGKAAQPGMASRPRSLDSVVPAGETQVSSHVHYHRHRHHHYRRRFQWHGRKADPETGVPPSRPAAPRTQLQSELPSADLQATRCSPAALSGQPPAPQRPRALTEPAPGPPDASSPSPAASSLFHLQKSSLSVRHPQRRRRGGPLEPTPAPRSQDLTAHPACQVFPHYGPSLAHPWSPEAHPLIFGHPGLERRLLPEAPGPTYPSSQPVWLCLTPRQPLGPHPSGEGPSAWSSGTLEGRPCPYPHCQVLPAQPGTEEELEELCEQAV</sequence>
<dbReference type="SMART" id="SM00184">
    <property type="entry name" value="RING"/>
    <property type="match status" value="1"/>
</dbReference>
<evidence type="ECO:0000256" key="20">
    <source>
        <dbReference type="ARBA" id="ARBA00022729"/>
    </source>
</evidence>
<keyword evidence="30" id="KW-0238">DNA-binding</keyword>
<dbReference type="Gene3D" id="3.30.40.10">
    <property type="entry name" value="Zinc/RING finger domain, C3HC4 (zinc finger)"/>
    <property type="match status" value="1"/>
</dbReference>
<evidence type="ECO:0000256" key="32">
    <source>
        <dbReference type="ARBA" id="ARBA00023157"/>
    </source>
</evidence>
<evidence type="ECO:0000256" key="18">
    <source>
        <dbReference type="ARBA" id="ARBA00022692"/>
    </source>
</evidence>
<evidence type="ECO:0000256" key="16">
    <source>
        <dbReference type="ARBA" id="ARBA00022679"/>
    </source>
</evidence>
<gene>
    <name evidence="51" type="ORF">JEQ12_003397</name>
</gene>
<evidence type="ECO:0000256" key="47">
    <source>
        <dbReference type="RuleBase" id="RU004020"/>
    </source>
</evidence>
<evidence type="ECO:0000256" key="21">
    <source>
        <dbReference type="ARBA" id="ARBA00022771"/>
    </source>
</evidence>
<feature type="compositionally biased region" description="Low complexity" evidence="48">
    <location>
        <begin position="437"/>
        <end position="451"/>
    </location>
</feature>
<dbReference type="GO" id="GO:0030154">
    <property type="term" value="P:cell differentiation"/>
    <property type="evidence" value="ECO:0007669"/>
    <property type="project" value="UniProtKB-KW"/>
</dbReference>
<dbReference type="GO" id="GO:0008270">
    <property type="term" value="F:zinc ion binding"/>
    <property type="evidence" value="ECO:0007669"/>
    <property type="project" value="UniProtKB-KW"/>
</dbReference>
<evidence type="ECO:0000256" key="13">
    <source>
        <dbReference type="ARBA" id="ARBA00022475"/>
    </source>
</evidence>
<dbReference type="InterPro" id="IPR013083">
    <property type="entry name" value="Znf_RING/FYVE/PHD"/>
</dbReference>
<evidence type="ECO:0000256" key="3">
    <source>
        <dbReference type="ARBA" id="ARBA00004251"/>
    </source>
</evidence>
<evidence type="ECO:0000256" key="24">
    <source>
        <dbReference type="ARBA" id="ARBA00022824"/>
    </source>
</evidence>
<keyword evidence="15" id="KW-0597">Phosphoprotein</keyword>
<evidence type="ECO:0000313" key="51">
    <source>
        <dbReference type="EMBL" id="KAG5203814.1"/>
    </source>
</evidence>
<dbReference type="GO" id="GO:0016055">
    <property type="term" value="P:Wnt signaling pathway"/>
    <property type="evidence" value="ECO:0007669"/>
    <property type="project" value="UniProtKB-KW"/>
</dbReference>
<evidence type="ECO:0000256" key="2">
    <source>
        <dbReference type="ARBA" id="ARBA00004115"/>
    </source>
</evidence>
<feature type="region of interest" description="Disordered" evidence="48">
    <location>
        <begin position="424"/>
        <end position="451"/>
    </location>
</feature>
<dbReference type="InterPro" id="IPR001841">
    <property type="entry name" value="Znf_RING"/>
</dbReference>
<comment type="caution">
    <text evidence="51">The sequence shown here is derived from an EMBL/GenBank/DDBJ whole genome shotgun (WGS) entry which is preliminary data.</text>
</comment>
<feature type="transmembrane region" description="Helical" evidence="49">
    <location>
        <begin position="843"/>
        <end position="862"/>
    </location>
</feature>
<feature type="region of interest" description="Disordered" evidence="48">
    <location>
        <begin position="567"/>
        <end position="599"/>
    </location>
</feature>